<dbReference type="InterPro" id="IPR013320">
    <property type="entry name" value="ConA-like_dom_sf"/>
</dbReference>
<dbReference type="PROSITE" id="PS51762">
    <property type="entry name" value="GH16_2"/>
    <property type="match status" value="1"/>
</dbReference>
<dbReference type="Pfam" id="PF26113">
    <property type="entry name" value="GH16_XgeA"/>
    <property type="match status" value="1"/>
</dbReference>
<protein>
    <submittedName>
        <fullName evidence="4">Glycoside hydrolase family 16 protein</fullName>
    </submittedName>
</protein>
<dbReference type="GO" id="GO:0004553">
    <property type="term" value="F:hydrolase activity, hydrolyzing O-glycosyl compounds"/>
    <property type="evidence" value="ECO:0007669"/>
    <property type="project" value="InterPro"/>
</dbReference>
<feature type="compositionally biased region" description="Polar residues" evidence="1">
    <location>
        <begin position="348"/>
        <end position="359"/>
    </location>
</feature>
<dbReference type="STRING" id="97359.A0A550CTF2"/>
<dbReference type="OrthoDB" id="192832at2759"/>
<name>A0A550CTF2_9AGAR</name>
<gene>
    <name evidence="4" type="ORF">BD626DRAFT_480683</name>
</gene>
<reference evidence="4 5" key="1">
    <citation type="journal article" date="2019" name="New Phytol.">
        <title>Comparative genomics reveals unique wood-decay strategies and fruiting body development in the Schizophyllaceae.</title>
        <authorList>
            <person name="Almasi E."/>
            <person name="Sahu N."/>
            <person name="Krizsan K."/>
            <person name="Balint B."/>
            <person name="Kovacs G.M."/>
            <person name="Kiss B."/>
            <person name="Cseklye J."/>
            <person name="Drula E."/>
            <person name="Henrissat B."/>
            <person name="Nagy I."/>
            <person name="Chovatia M."/>
            <person name="Adam C."/>
            <person name="LaButti K."/>
            <person name="Lipzen A."/>
            <person name="Riley R."/>
            <person name="Grigoriev I.V."/>
            <person name="Nagy L.G."/>
        </authorList>
    </citation>
    <scope>NUCLEOTIDE SEQUENCE [LARGE SCALE GENOMIC DNA]</scope>
    <source>
        <strain evidence="4 5">NL-1724</strain>
    </source>
</reference>
<feature type="chain" id="PRO_5021725826" evidence="2">
    <location>
        <begin position="18"/>
        <end position="387"/>
    </location>
</feature>
<keyword evidence="5" id="KW-1185">Reference proteome</keyword>
<accession>A0A550CTF2</accession>
<feature type="region of interest" description="Disordered" evidence="1">
    <location>
        <begin position="341"/>
        <end position="361"/>
    </location>
</feature>
<feature type="domain" description="GH16" evidence="3">
    <location>
        <begin position="18"/>
        <end position="327"/>
    </location>
</feature>
<evidence type="ECO:0000256" key="2">
    <source>
        <dbReference type="SAM" id="SignalP"/>
    </source>
</evidence>
<comment type="caution">
    <text evidence="4">The sequence shown here is derived from an EMBL/GenBank/DDBJ whole genome shotgun (WGS) entry which is preliminary data.</text>
</comment>
<organism evidence="4 5">
    <name type="scientific">Schizophyllum amplum</name>
    <dbReference type="NCBI Taxonomy" id="97359"/>
    <lineage>
        <taxon>Eukaryota</taxon>
        <taxon>Fungi</taxon>
        <taxon>Dikarya</taxon>
        <taxon>Basidiomycota</taxon>
        <taxon>Agaricomycotina</taxon>
        <taxon>Agaricomycetes</taxon>
        <taxon>Agaricomycetidae</taxon>
        <taxon>Agaricales</taxon>
        <taxon>Schizophyllaceae</taxon>
        <taxon>Schizophyllum</taxon>
    </lineage>
</organism>
<dbReference type="InterPro" id="IPR000757">
    <property type="entry name" value="Beta-glucanase-like"/>
</dbReference>
<dbReference type="InterPro" id="IPR050546">
    <property type="entry name" value="Glycosyl_Hydrlase_16"/>
</dbReference>
<sequence>MIFTILLFSFHTLCAFADYYPLREYSGSEFFNGWEFYDYVDNTTWGNVLYVDQTTAMNQGLAYVTDDGHAVIRVDDQTYIPGGWDFTNRQSVRITTTDTYPFNTLVLIDLVHMPYGCSVWPSFWSFGPSAGEWPAGGEVDIIEGINLVGENQMALHSTEGCYQDRDNGGLGDTIERDCSTPEGCAVREKKANSYGQAFNEAGGGVFALQMAPSGFYIWFWSRDDVPDSISGADSKSTMDTTKDWGTPSAAYPSSGCNDTLWQYFAPQQLVLDITLCGMYLAGIPAVYGATCDDQYACVTDNIVGDGSNYAEAYFEIRWIRTYTGDKALALSSTPSPTFTLSVPTSSTRTGAPSMTTANNSKRRHHTSGFLWRNVLGILLVSFCVLLS</sequence>
<evidence type="ECO:0000256" key="1">
    <source>
        <dbReference type="SAM" id="MobiDB-lite"/>
    </source>
</evidence>
<keyword evidence="2" id="KW-0732">Signal</keyword>
<dbReference type="PANTHER" id="PTHR10963:SF24">
    <property type="entry name" value="GLYCOSIDASE C21B10.07-RELATED"/>
    <property type="match status" value="1"/>
</dbReference>
<evidence type="ECO:0000313" key="5">
    <source>
        <dbReference type="Proteomes" id="UP000320762"/>
    </source>
</evidence>
<dbReference type="Gene3D" id="2.60.120.200">
    <property type="match status" value="1"/>
</dbReference>
<evidence type="ECO:0000259" key="3">
    <source>
        <dbReference type="PROSITE" id="PS51762"/>
    </source>
</evidence>
<dbReference type="Proteomes" id="UP000320762">
    <property type="component" value="Unassembled WGS sequence"/>
</dbReference>
<keyword evidence="4" id="KW-0378">Hydrolase</keyword>
<dbReference type="PANTHER" id="PTHR10963">
    <property type="entry name" value="GLYCOSYL HYDROLASE-RELATED"/>
    <property type="match status" value="1"/>
</dbReference>
<evidence type="ECO:0000313" key="4">
    <source>
        <dbReference type="EMBL" id="TRM68067.1"/>
    </source>
</evidence>
<proteinExistence type="predicted"/>
<dbReference type="SUPFAM" id="SSF49899">
    <property type="entry name" value="Concanavalin A-like lectins/glucanases"/>
    <property type="match status" value="1"/>
</dbReference>
<dbReference type="AlphaFoldDB" id="A0A550CTF2"/>
<feature type="signal peptide" evidence="2">
    <location>
        <begin position="1"/>
        <end position="17"/>
    </location>
</feature>
<dbReference type="EMBL" id="VDMD01000002">
    <property type="protein sequence ID" value="TRM68067.1"/>
    <property type="molecule type" value="Genomic_DNA"/>
</dbReference>
<dbReference type="GO" id="GO:0009251">
    <property type="term" value="P:glucan catabolic process"/>
    <property type="evidence" value="ECO:0007669"/>
    <property type="project" value="TreeGrafter"/>
</dbReference>